<reference evidence="3" key="1">
    <citation type="journal article" date="2014" name="Proc. Natl. Acad. Sci. U.S.A.">
        <title>Extensive sampling of basidiomycete genomes demonstrates inadequacy of the white-rot/brown-rot paradigm for wood decay fungi.</title>
        <authorList>
            <person name="Riley R."/>
            <person name="Salamov A.A."/>
            <person name="Brown D.W."/>
            <person name="Nagy L.G."/>
            <person name="Floudas D."/>
            <person name="Held B.W."/>
            <person name="Levasseur A."/>
            <person name="Lombard V."/>
            <person name="Morin E."/>
            <person name="Otillar R."/>
            <person name="Lindquist E.A."/>
            <person name="Sun H."/>
            <person name="LaButti K.M."/>
            <person name="Schmutz J."/>
            <person name="Jabbour D."/>
            <person name="Luo H."/>
            <person name="Baker S.E."/>
            <person name="Pisabarro A.G."/>
            <person name="Walton J.D."/>
            <person name="Blanchette R.A."/>
            <person name="Henrissat B."/>
            <person name="Martin F."/>
            <person name="Cullen D."/>
            <person name="Hibbett D.S."/>
            <person name="Grigoriev I.V."/>
        </authorList>
    </citation>
    <scope>NUCLEOTIDE SEQUENCE [LARGE SCALE GENOMIC DNA]</scope>
    <source>
        <strain evidence="3">MUCL 33604</strain>
    </source>
</reference>
<accession>A0A067PMN5</accession>
<evidence type="ECO:0000313" key="2">
    <source>
        <dbReference type="EMBL" id="KDQ55070.1"/>
    </source>
</evidence>
<name>A0A067PMN5_9AGAM</name>
<dbReference type="EMBL" id="KL197726">
    <property type="protein sequence ID" value="KDQ55070.1"/>
    <property type="molecule type" value="Genomic_DNA"/>
</dbReference>
<dbReference type="AlphaFoldDB" id="A0A067PMN5"/>
<feature type="chain" id="PRO_5001646851" evidence="1">
    <location>
        <begin position="22"/>
        <end position="57"/>
    </location>
</feature>
<dbReference type="HOGENOM" id="CLU_2996789_0_0_1"/>
<sequence>MKVILSSVLLLLAAFATSAVATPYVTVGPPCTKQCPPKTYLCVGPCECLTSGQACPL</sequence>
<dbReference type="InParanoid" id="A0A067PMN5"/>
<proteinExistence type="predicted"/>
<keyword evidence="1" id="KW-0732">Signal</keyword>
<gene>
    <name evidence="2" type="ORF">JAAARDRAFT_60054</name>
</gene>
<evidence type="ECO:0000313" key="3">
    <source>
        <dbReference type="Proteomes" id="UP000027265"/>
    </source>
</evidence>
<organism evidence="2 3">
    <name type="scientific">Jaapia argillacea MUCL 33604</name>
    <dbReference type="NCBI Taxonomy" id="933084"/>
    <lineage>
        <taxon>Eukaryota</taxon>
        <taxon>Fungi</taxon>
        <taxon>Dikarya</taxon>
        <taxon>Basidiomycota</taxon>
        <taxon>Agaricomycotina</taxon>
        <taxon>Agaricomycetes</taxon>
        <taxon>Agaricomycetidae</taxon>
        <taxon>Jaapiales</taxon>
        <taxon>Jaapiaceae</taxon>
        <taxon>Jaapia</taxon>
    </lineage>
</organism>
<protein>
    <submittedName>
        <fullName evidence="2">Uncharacterized protein</fullName>
    </submittedName>
</protein>
<evidence type="ECO:0000256" key="1">
    <source>
        <dbReference type="SAM" id="SignalP"/>
    </source>
</evidence>
<feature type="signal peptide" evidence="1">
    <location>
        <begin position="1"/>
        <end position="21"/>
    </location>
</feature>
<dbReference type="Proteomes" id="UP000027265">
    <property type="component" value="Unassembled WGS sequence"/>
</dbReference>
<keyword evidence="3" id="KW-1185">Reference proteome</keyword>